<dbReference type="InterPro" id="IPR036390">
    <property type="entry name" value="WH_DNA-bd_sf"/>
</dbReference>
<proteinExistence type="predicted"/>
<keyword evidence="3" id="KW-0804">Transcription</keyword>
<dbReference type="SUPFAM" id="SSF51206">
    <property type="entry name" value="cAMP-binding domain-like"/>
    <property type="match status" value="1"/>
</dbReference>
<evidence type="ECO:0000313" key="5">
    <source>
        <dbReference type="EMBL" id="SEG04263.1"/>
    </source>
</evidence>
<name>A0A1H5WY93_9VIBR</name>
<dbReference type="CDD" id="cd00038">
    <property type="entry name" value="CAP_ED"/>
    <property type="match status" value="1"/>
</dbReference>
<evidence type="ECO:0000259" key="4">
    <source>
        <dbReference type="SMART" id="SM00419"/>
    </source>
</evidence>
<dbReference type="InterPro" id="IPR014710">
    <property type="entry name" value="RmlC-like_jellyroll"/>
</dbReference>
<protein>
    <submittedName>
        <fullName evidence="5">cAMP-binding domain of CRP or a regulatory subunit of cAMP-dependent protein kinases</fullName>
    </submittedName>
</protein>
<feature type="domain" description="HTH crp-type" evidence="4">
    <location>
        <begin position="164"/>
        <end position="212"/>
    </location>
</feature>
<keyword evidence="1" id="KW-0805">Transcription regulation</keyword>
<dbReference type="InterPro" id="IPR012318">
    <property type="entry name" value="HTH_CRP"/>
</dbReference>
<dbReference type="SUPFAM" id="SSF46785">
    <property type="entry name" value="Winged helix' DNA-binding domain"/>
    <property type="match status" value="1"/>
</dbReference>
<dbReference type="OrthoDB" id="6213632at2"/>
<dbReference type="InterPro" id="IPR000595">
    <property type="entry name" value="cNMP-bd_dom"/>
</dbReference>
<dbReference type="RefSeq" id="WP_103879868.1">
    <property type="nucleotide sequence ID" value="NZ_FNVG01000006.1"/>
</dbReference>
<dbReference type="GO" id="GO:0016301">
    <property type="term" value="F:kinase activity"/>
    <property type="evidence" value="ECO:0007669"/>
    <property type="project" value="UniProtKB-KW"/>
</dbReference>
<gene>
    <name evidence="5" type="ORF">SAMN04488244_106118</name>
</gene>
<keyword evidence="2" id="KW-0238">DNA-binding</keyword>
<dbReference type="Pfam" id="PF13545">
    <property type="entry name" value="HTH_Crp_2"/>
    <property type="match status" value="1"/>
</dbReference>
<evidence type="ECO:0000256" key="1">
    <source>
        <dbReference type="ARBA" id="ARBA00023015"/>
    </source>
</evidence>
<reference evidence="6" key="1">
    <citation type="submission" date="2016-10" db="EMBL/GenBank/DDBJ databases">
        <authorList>
            <person name="Varghese N."/>
            <person name="Submissions S."/>
        </authorList>
    </citation>
    <scope>NUCLEOTIDE SEQUENCE [LARGE SCALE GENOMIC DNA]</scope>
    <source>
        <strain evidence="6">CGMCC 1.7062</strain>
    </source>
</reference>
<dbReference type="Gene3D" id="2.60.120.10">
    <property type="entry name" value="Jelly Rolls"/>
    <property type="match status" value="1"/>
</dbReference>
<sequence length="236" mass="26775">MNNKDCEINWNCSLPDSLKHALISTATIREGTSGLEITNKFSKMPGVFYILSGSLGICFSTSDMKNISGAVVGRGDWIGPLSIYGDSELYAIAEQIEPVRLLFFPKQTIYKLTNLHPEVYQWLYFCGQKSQSLWMQALLSSIHSREQKVVYAIVSLVTYSKYFKGTKLCINISQSQLAMITGISRPRLNEALKILEFKGFISIQRGKIYIDHLQELCKIMDGMNLMFHDPRALIER</sequence>
<evidence type="ECO:0000256" key="2">
    <source>
        <dbReference type="ARBA" id="ARBA00023125"/>
    </source>
</evidence>
<dbReference type="InterPro" id="IPR018490">
    <property type="entry name" value="cNMP-bd_dom_sf"/>
</dbReference>
<organism evidence="5 6">
    <name type="scientific">Vibrio hangzhouensis</name>
    <dbReference type="NCBI Taxonomy" id="462991"/>
    <lineage>
        <taxon>Bacteria</taxon>
        <taxon>Pseudomonadati</taxon>
        <taxon>Pseudomonadota</taxon>
        <taxon>Gammaproteobacteria</taxon>
        <taxon>Vibrionales</taxon>
        <taxon>Vibrionaceae</taxon>
        <taxon>Vibrio</taxon>
    </lineage>
</organism>
<evidence type="ECO:0000256" key="3">
    <source>
        <dbReference type="ARBA" id="ARBA00023163"/>
    </source>
</evidence>
<dbReference type="GO" id="GO:0003677">
    <property type="term" value="F:DNA binding"/>
    <property type="evidence" value="ECO:0007669"/>
    <property type="project" value="UniProtKB-KW"/>
</dbReference>
<accession>A0A1H5WY93</accession>
<dbReference type="GO" id="GO:0006355">
    <property type="term" value="P:regulation of DNA-templated transcription"/>
    <property type="evidence" value="ECO:0007669"/>
    <property type="project" value="InterPro"/>
</dbReference>
<evidence type="ECO:0000313" key="6">
    <source>
        <dbReference type="Proteomes" id="UP000236721"/>
    </source>
</evidence>
<keyword evidence="5" id="KW-0418">Kinase</keyword>
<keyword evidence="6" id="KW-1185">Reference proteome</keyword>
<keyword evidence="5" id="KW-0808">Transferase</keyword>
<dbReference type="Pfam" id="PF00027">
    <property type="entry name" value="cNMP_binding"/>
    <property type="match status" value="1"/>
</dbReference>
<dbReference type="SMART" id="SM00419">
    <property type="entry name" value="HTH_CRP"/>
    <property type="match status" value="1"/>
</dbReference>
<dbReference type="EMBL" id="FNVG01000006">
    <property type="protein sequence ID" value="SEG04263.1"/>
    <property type="molecule type" value="Genomic_DNA"/>
</dbReference>
<dbReference type="AlphaFoldDB" id="A0A1H5WY93"/>
<dbReference type="Proteomes" id="UP000236721">
    <property type="component" value="Unassembled WGS sequence"/>
</dbReference>